<dbReference type="Proteomes" id="UP000317650">
    <property type="component" value="Chromosome 9"/>
</dbReference>
<sequence length="297" mass="32249">MAEISTKPYADIYVTLITIPISHDLSVVRTAFPVSDKSLLPWKSLPSVHTTLSNSHSSIDKPNWIRHSNSAWKRIIFPKAWVSQAQKGSLLKRLKASERTADLTSNVAASENSSQGPLEKKAVWKSTFPNGFEELILTVCDETSIAELSMKVGNFEMHLKRDIGISEALTSTISTIVSPTTAPPIPSEPMCVSTIAPAQQDVPKEPVLPETSPFSDIYSSKALKLAALGASSSNAYVLISSPSVGTFRIGTTLKGKNQPPCCEVGDMIKEGQAIGFLDQFGNELPIRKQLATNRNIR</sequence>
<dbReference type="STRING" id="52838.A0A4S8IJ12"/>
<comment type="caution">
    <text evidence="1">The sequence shown here is derived from an EMBL/GenBank/DDBJ whole genome shotgun (WGS) entry which is preliminary data.</text>
</comment>
<evidence type="ECO:0000313" key="1">
    <source>
        <dbReference type="EMBL" id="THU47392.1"/>
    </source>
</evidence>
<dbReference type="AlphaFoldDB" id="A0A4S8IJ12"/>
<organism evidence="1 2">
    <name type="scientific">Musa balbisiana</name>
    <name type="common">Banana</name>
    <dbReference type="NCBI Taxonomy" id="52838"/>
    <lineage>
        <taxon>Eukaryota</taxon>
        <taxon>Viridiplantae</taxon>
        <taxon>Streptophyta</taxon>
        <taxon>Embryophyta</taxon>
        <taxon>Tracheophyta</taxon>
        <taxon>Spermatophyta</taxon>
        <taxon>Magnoliopsida</taxon>
        <taxon>Liliopsida</taxon>
        <taxon>Zingiberales</taxon>
        <taxon>Musaceae</taxon>
        <taxon>Musa</taxon>
    </lineage>
</organism>
<gene>
    <name evidence="1" type="ORF">C4D60_Mb09t15000</name>
</gene>
<evidence type="ECO:0000313" key="2">
    <source>
        <dbReference type="Proteomes" id="UP000317650"/>
    </source>
</evidence>
<protein>
    <recommendedName>
        <fullName evidence="3">Lipoyl-binding domain-containing protein</fullName>
    </recommendedName>
</protein>
<dbReference type="InterPro" id="IPR053217">
    <property type="entry name" value="ACC_Biotin_Carrier"/>
</dbReference>
<dbReference type="PANTHER" id="PTHR47597">
    <property type="entry name" value="IS A MEMBER OF THE PF|00364 BIOTIN-REQUIRING ENZYMES FAMILY-RELATED"/>
    <property type="match status" value="1"/>
</dbReference>
<accession>A0A4S8IJ12</accession>
<keyword evidence="2" id="KW-1185">Reference proteome</keyword>
<reference evidence="1 2" key="1">
    <citation type="journal article" date="2019" name="Nat. Plants">
        <title>Genome sequencing of Musa balbisiana reveals subgenome evolution and function divergence in polyploid bananas.</title>
        <authorList>
            <person name="Yao X."/>
        </authorList>
    </citation>
    <scope>NUCLEOTIDE SEQUENCE [LARGE SCALE GENOMIC DNA]</scope>
    <source>
        <strain evidence="2">cv. DH-PKW</strain>
        <tissue evidence="1">Leaves</tissue>
    </source>
</reference>
<dbReference type="EMBL" id="PYDT01000010">
    <property type="protein sequence ID" value="THU47392.1"/>
    <property type="molecule type" value="Genomic_DNA"/>
</dbReference>
<proteinExistence type="predicted"/>
<evidence type="ECO:0008006" key="3">
    <source>
        <dbReference type="Google" id="ProtNLM"/>
    </source>
</evidence>
<name>A0A4S8IJ12_MUSBA</name>
<dbReference type="PANTHER" id="PTHR47597:SF2">
    <property type="entry name" value="LIPOYL-BINDING DOMAIN-CONTAINING PROTEIN"/>
    <property type="match status" value="1"/>
</dbReference>